<dbReference type="Gene3D" id="3.40.50.300">
    <property type="entry name" value="P-loop containing nucleotide triphosphate hydrolases"/>
    <property type="match status" value="1"/>
</dbReference>
<dbReference type="PROSITE" id="PS50893">
    <property type="entry name" value="ABC_TRANSPORTER_2"/>
    <property type="match status" value="1"/>
</dbReference>
<evidence type="ECO:0000256" key="4">
    <source>
        <dbReference type="ARBA" id="ARBA00022840"/>
    </source>
</evidence>
<dbReference type="GO" id="GO:0034040">
    <property type="term" value="F:ATPase-coupled lipid transmembrane transporter activity"/>
    <property type="evidence" value="ECO:0007669"/>
    <property type="project" value="TreeGrafter"/>
</dbReference>
<evidence type="ECO:0000313" key="11">
    <source>
        <dbReference type="EMBL" id="PLL42635.1"/>
    </source>
</evidence>
<dbReference type="InterPro" id="IPR039421">
    <property type="entry name" value="Type_1_exporter"/>
</dbReference>
<comment type="subcellular location">
    <subcellularLocation>
        <location evidence="1">Cell membrane</location>
        <topology evidence="1">Multi-pass membrane protein</topology>
    </subcellularLocation>
</comment>
<evidence type="ECO:0000256" key="3">
    <source>
        <dbReference type="ARBA" id="ARBA00022741"/>
    </source>
</evidence>
<gene>
    <name evidence="11" type="ORF">CWN50_07240</name>
</gene>
<dbReference type="Gene3D" id="1.20.1560.10">
    <property type="entry name" value="ABC transporter type 1, transmembrane domain"/>
    <property type="match status" value="1"/>
</dbReference>
<dbReference type="SUPFAM" id="SSF90123">
    <property type="entry name" value="ABC transporter transmembrane region"/>
    <property type="match status" value="1"/>
</dbReference>
<dbReference type="InterPro" id="IPR011527">
    <property type="entry name" value="ABC1_TM_dom"/>
</dbReference>
<keyword evidence="2 7" id="KW-0812">Transmembrane</keyword>
<dbReference type="Pfam" id="PF03412">
    <property type="entry name" value="Peptidase_C39"/>
    <property type="match status" value="1"/>
</dbReference>
<keyword evidence="3" id="KW-0547">Nucleotide-binding</keyword>
<dbReference type="CDD" id="cd18567">
    <property type="entry name" value="ABC_6TM_CvaB_RaxB_like"/>
    <property type="match status" value="1"/>
</dbReference>
<dbReference type="InterPro" id="IPR027417">
    <property type="entry name" value="P-loop_NTPase"/>
</dbReference>
<evidence type="ECO:0000256" key="7">
    <source>
        <dbReference type="SAM" id="Phobius"/>
    </source>
</evidence>
<evidence type="ECO:0000256" key="1">
    <source>
        <dbReference type="ARBA" id="ARBA00004651"/>
    </source>
</evidence>
<dbReference type="Proteomes" id="UP000234505">
    <property type="component" value="Unassembled WGS sequence"/>
</dbReference>
<keyword evidence="6 7" id="KW-0472">Membrane</keyword>
<accession>A0A2J4RH80</accession>
<dbReference type="AlphaFoldDB" id="A0A2J4RH80"/>
<keyword evidence="5 7" id="KW-1133">Transmembrane helix</keyword>
<dbReference type="GO" id="GO:0008233">
    <property type="term" value="F:peptidase activity"/>
    <property type="evidence" value="ECO:0007669"/>
    <property type="project" value="InterPro"/>
</dbReference>
<evidence type="ECO:0000259" key="8">
    <source>
        <dbReference type="PROSITE" id="PS50893"/>
    </source>
</evidence>
<evidence type="ECO:0000256" key="5">
    <source>
        <dbReference type="ARBA" id="ARBA00022989"/>
    </source>
</evidence>
<comment type="caution">
    <text evidence="11">The sequence shown here is derived from an EMBL/GenBank/DDBJ whole genome shotgun (WGS) entry which is preliminary data.</text>
</comment>
<feature type="domain" description="ABC transporter" evidence="8">
    <location>
        <begin position="498"/>
        <end position="731"/>
    </location>
</feature>
<name>A0A2J4RH80_9ENTR</name>
<sequence length="742" mass="82168">MEPVKWTGKKRLPVIRQTESAECGLACLTMIACWHGLLTDLPTLRERFSISTQGMTLQRLMECASGIRLSSRAVRLEPEDLKSLSLPCILHWNINHFVVLHKVQGGKLVIHDPDKGRVTLSLQDAGKHFTGVALELTPAGDFTVRDERKKIRLRQLTGETPGLRTAMLRIIIFALALEVLTLGSPLINQMVIDEVLVAADRSLLTVIIIALLLLSLTQMLLSLARQWASITLSVNFNMQWTARVFHHLVRLPLAWFDARSKGSINARFEAVDTIQQALTTQVLEGILDVLLVVTTLCMMLLYSPEMTLIALLAAIIYGVLRALWYPSLRQSAEDAWDAGARESGYFLETLNGILSLRINGVTAYREAAWLNLNVTRRNTQLRQSRLLMCYDIAHTLTGSVVSAVVLWKGAGEVLNGSFTVGMLVAYLSYQMRFSSSISSLTDKFFSWRMLDIYNDRLADIVLTPTEGHQQQPVQEYNSTSVIPPISRGTVAGDDHPPLSLEHITFSHKGGHKPILRGASLTLYPGEVVAITGKSGCGKSTLVKLILGIHIPDEGKIRTFGILQTHPDYFQVRRRIGTVLQDDHLFSGSIADNIIFYSEDRNHERMTRCAQLALIDSDIMAMPMGYQTLIGETGGGLSGGQKQRILLARALYKKPGFLLLDEATSHLDVESEIQISQTLRLLGLPVLLIAHRPETIASADRVLYLADGDFTELKPPFTVDDGNVMCAPADGRVGEVQQNVLTP</sequence>
<keyword evidence="4" id="KW-0067">ATP-binding</keyword>
<proteinExistence type="predicted"/>
<dbReference type="Gene3D" id="3.90.70.10">
    <property type="entry name" value="Cysteine proteinases"/>
    <property type="match status" value="1"/>
</dbReference>
<dbReference type="GO" id="GO:0016887">
    <property type="term" value="F:ATP hydrolysis activity"/>
    <property type="evidence" value="ECO:0007669"/>
    <property type="project" value="InterPro"/>
</dbReference>
<dbReference type="InterPro" id="IPR003439">
    <property type="entry name" value="ABC_transporter-like_ATP-bd"/>
</dbReference>
<dbReference type="PANTHER" id="PTHR24221:SF606">
    <property type="entry name" value="COLICIN V SECRETION-PROCESSING ATP-BINDING PROTEIN"/>
    <property type="match status" value="1"/>
</dbReference>
<dbReference type="Pfam" id="PF00664">
    <property type="entry name" value="ABC_membrane"/>
    <property type="match status" value="1"/>
</dbReference>
<dbReference type="SUPFAM" id="SSF52540">
    <property type="entry name" value="P-loop containing nucleoside triphosphate hydrolases"/>
    <property type="match status" value="1"/>
</dbReference>
<feature type="domain" description="ABC transmembrane type-1" evidence="9">
    <location>
        <begin position="170"/>
        <end position="449"/>
    </location>
</feature>
<dbReference type="InterPro" id="IPR005074">
    <property type="entry name" value="Peptidase_C39"/>
</dbReference>
<protein>
    <submittedName>
        <fullName evidence="11">Peptidase C39</fullName>
    </submittedName>
</protein>
<dbReference type="PROSITE" id="PS50990">
    <property type="entry name" value="PEPTIDASE_C39"/>
    <property type="match status" value="1"/>
</dbReference>
<dbReference type="EMBL" id="PIDS01000156">
    <property type="protein sequence ID" value="PLL42635.1"/>
    <property type="molecule type" value="Genomic_DNA"/>
</dbReference>
<dbReference type="Pfam" id="PF00005">
    <property type="entry name" value="ABC_tran"/>
    <property type="match status" value="1"/>
</dbReference>
<evidence type="ECO:0000256" key="6">
    <source>
        <dbReference type="ARBA" id="ARBA00023136"/>
    </source>
</evidence>
<evidence type="ECO:0000313" key="12">
    <source>
        <dbReference type="Proteomes" id="UP000234505"/>
    </source>
</evidence>
<dbReference type="PROSITE" id="PS50929">
    <property type="entry name" value="ABC_TM1F"/>
    <property type="match status" value="1"/>
</dbReference>
<dbReference type="PROSITE" id="PS00211">
    <property type="entry name" value="ABC_TRANSPORTER_1"/>
    <property type="match status" value="1"/>
</dbReference>
<organism evidence="11 12">
    <name type="scientific">Klebsiella michiganensis</name>
    <dbReference type="NCBI Taxonomy" id="1134687"/>
    <lineage>
        <taxon>Bacteria</taxon>
        <taxon>Pseudomonadati</taxon>
        <taxon>Pseudomonadota</taxon>
        <taxon>Gammaproteobacteria</taxon>
        <taxon>Enterobacterales</taxon>
        <taxon>Enterobacteriaceae</taxon>
        <taxon>Klebsiella/Raoultella group</taxon>
        <taxon>Klebsiella</taxon>
    </lineage>
</organism>
<reference evidence="11 12" key="1">
    <citation type="submission" date="2017-11" db="EMBL/GenBank/DDBJ databases">
        <authorList>
            <person name="Han C.G."/>
        </authorList>
    </citation>
    <scope>NUCLEOTIDE SEQUENCE [LARGE SCALE GENOMIC DNA]</scope>
    <source>
        <strain evidence="11 12">A11</strain>
    </source>
</reference>
<dbReference type="GO" id="GO:0006508">
    <property type="term" value="P:proteolysis"/>
    <property type="evidence" value="ECO:0007669"/>
    <property type="project" value="InterPro"/>
</dbReference>
<feature type="domain" description="Peptidase C39" evidence="10">
    <location>
        <begin position="17"/>
        <end position="136"/>
    </location>
</feature>
<dbReference type="SMART" id="SM00382">
    <property type="entry name" value="AAA"/>
    <property type="match status" value="1"/>
</dbReference>
<dbReference type="InterPro" id="IPR017871">
    <property type="entry name" value="ABC_transporter-like_CS"/>
</dbReference>
<dbReference type="InterPro" id="IPR003593">
    <property type="entry name" value="AAA+_ATPase"/>
</dbReference>
<evidence type="ECO:0000256" key="2">
    <source>
        <dbReference type="ARBA" id="ARBA00022692"/>
    </source>
</evidence>
<dbReference type="GO" id="GO:0005886">
    <property type="term" value="C:plasma membrane"/>
    <property type="evidence" value="ECO:0007669"/>
    <property type="project" value="UniProtKB-SubCell"/>
</dbReference>
<feature type="transmembrane region" description="Helical" evidence="7">
    <location>
        <begin position="170"/>
        <end position="191"/>
    </location>
</feature>
<evidence type="ECO:0000259" key="9">
    <source>
        <dbReference type="PROSITE" id="PS50929"/>
    </source>
</evidence>
<reference evidence="11 12" key="2">
    <citation type="submission" date="2018-01" db="EMBL/GenBank/DDBJ databases">
        <title>Genomic study of Klebsiella pneumoniae.</title>
        <authorList>
            <person name="Yang Y."/>
            <person name="Bicalho R."/>
        </authorList>
    </citation>
    <scope>NUCLEOTIDE SEQUENCE [LARGE SCALE GENOMIC DNA]</scope>
    <source>
        <strain evidence="11 12">A11</strain>
    </source>
</reference>
<dbReference type="GO" id="GO:0005524">
    <property type="term" value="F:ATP binding"/>
    <property type="evidence" value="ECO:0007669"/>
    <property type="project" value="UniProtKB-KW"/>
</dbReference>
<dbReference type="InterPro" id="IPR036640">
    <property type="entry name" value="ABC1_TM_sf"/>
</dbReference>
<dbReference type="PANTHER" id="PTHR24221">
    <property type="entry name" value="ATP-BINDING CASSETTE SUB-FAMILY B"/>
    <property type="match status" value="1"/>
</dbReference>
<feature type="transmembrane region" description="Helical" evidence="7">
    <location>
        <begin position="203"/>
        <end position="223"/>
    </location>
</feature>
<evidence type="ECO:0000259" key="10">
    <source>
        <dbReference type="PROSITE" id="PS50990"/>
    </source>
</evidence>
<feature type="transmembrane region" description="Helical" evidence="7">
    <location>
        <begin position="308"/>
        <end position="324"/>
    </location>
</feature>
<dbReference type="GO" id="GO:0140359">
    <property type="term" value="F:ABC-type transporter activity"/>
    <property type="evidence" value="ECO:0007669"/>
    <property type="project" value="InterPro"/>
</dbReference>
<dbReference type="PROSITE" id="PS51257">
    <property type="entry name" value="PROKAR_LIPOPROTEIN"/>
    <property type="match status" value="1"/>
</dbReference>